<accession>A0A7C9BJD2</accession>
<reference evidence="1 2" key="1">
    <citation type="submission" date="2019-10" db="EMBL/GenBank/DDBJ databases">
        <title>Draft Genome Sequence of Cytophagaceae sp. SJW1-29.</title>
        <authorList>
            <person name="Choi A."/>
        </authorList>
    </citation>
    <scope>NUCLEOTIDE SEQUENCE [LARGE SCALE GENOMIC DNA]</scope>
    <source>
        <strain evidence="1 2">SJW1-29</strain>
    </source>
</reference>
<dbReference type="RefSeq" id="WP_152762675.1">
    <property type="nucleotide sequence ID" value="NZ_WHLY01000002.1"/>
</dbReference>
<organism evidence="1 2">
    <name type="scientific">Salmonirosea aquatica</name>
    <dbReference type="NCBI Taxonomy" id="2654236"/>
    <lineage>
        <taxon>Bacteria</taxon>
        <taxon>Pseudomonadati</taxon>
        <taxon>Bacteroidota</taxon>
        <taxon>Cytophagia</taxon>
        <taxon>Cytophagales</taxon>
        <taxon>Spirosomataceae</taxon>
        <taxon>Salmonirosea</taxon>
    </lineage>
</organism>
<dbReference type="AlphaFoldDB" id="A0A7C9BJD2"/>
<comment type="caution">
    <text evidence="1">The sequence shown here is derived from an EMBL/GenBank/DDBJ whole genome shotgun (WGS) entry which is preliminary data.</text>
</comment>
<name>A0A7C9BJD2_9BACT</name>
<sequence length="139" mass="16060">MKIIRLTIYFGVICLALSCNKKDILQPEEMGLKGTWILFQTSSWDGTRQVYQPVNSIPQQTITFFSSSQFSANNLKDSVFLDVRYYGESYTDIIGPLLFLSDKKDDFTTGTIAGYLINRDTLEIRPYKKISKSFKFRRL</sequence>
<protein>
    <submittedName>
        <fullName evidence="1">Uncharacterized protein</fullName>
    </submittedName>
</protein>
<keyword evidence="2" id="KW-1185">Reference proteome</keyword>
<dbReference type="Proteomes" id="UP000479293">
    <property type="component" value="Unassembled WGS sequence"/>
</dbReference>
<dbReference type="PROSITE" id="PS51257">
    <property type="entry name" value="PROKAR_LIPOPROTEIN"/>
    <property type="match status" value="1"/>
</dbReference>
<gene>
    <name evidence="1" type="ORF">GBK04_19815</name>
</gene>
<proteinExistence type="predicted"/>
<dbReference type="EMBL" id="WHLY01000002">
    <property type="protein sequence ID" value="MPR35534.1"/>
    <property type="molecule type" value="Genomic_DNA"/>
</dbReference>
<evidence type="ECO:0000313" key="2">
    <source>
        <dbReference type="Proteomes" id="UP000479293"/>
    </source>
</evidence>
<evidence type="ECO:0000313" key="1">
    <source>
        <dbReference type="EMBL" id="MPR35534.1"/>
    </source>
</evidence>